<dbReference type="NCBIfam" id="TIGR00448">
    <property type="entry name" value="rpoE"/>
    <property type="match status" value="1"/>
</dbReference>
<dbReference type="InterPro" id="IPR005576">
    <property type="entry name" value="Rpb7-like_N"/>
</dbReference>
<keyword evidence="4 6" id="KW-0548">Nucleotidyltransferase</keyword>
<organism evidence="6 7">
    <name type="scientific">Candidatus Iainarchaeum sp</name>
    <dbReference type="NCBI Taxonomy" id="3101447"/>
    <lineage>
        <taxon>Archaea</taxon>
        <taxon>Candidatus Iainarchaeota</taxon>
        <taxon>Candidatus Iainarchaeia</taxon>
        <taxon>Candidatus Iainarchaeales</taxon>
        <taxon>Candidatus Iainarchaeaceae</taxon>
        <taxon>Candidatus Iainarchaeum</taxon>
    </lineage>
</organism>
<dbReference type="HAMAP" id="MF_00865">
    <property type="entry name" value="RNApol_arch_Rpo7"/>
    <property type="match status" value="1"/>
</dbReference>
<dbReference type="PROSITE" id="PS50126">
    <property type="entry name" value="S1"/>
    <property type="match status" value="1"/>
</dbReference>
<keyword evidence="4 6" id="KW-0808">Transferase</keyword>
<dbReference type="GO" id="GO:0003677">
    <property type="term" value="F:DNA binding"/>
    <property type="evidence" value="ECO:0007669"/>
    <property type="project" value="InterPro"/>
</dbReference>
<dbReference type="NCBIfam" id="NF006333">
    <property type="entry name" value="PRK08563.1"/>
    <property type="match status" value="1"/>
</dbReference>
<evidence type="ECO:0000256" key="4">
    <source>
        <dbReference type="HAMAP-Rule" id="MF_00865"/>
    </source>
</evidence>
<dbReference type="Gene3D" id="3.30.1490.120">
    <property type="entry name" value="RNA polymerase Rpb7-like, N-terminal domain"/>
    <property type="match status" value="1"/>
</dbReference>
<dbReference type="Gene3D" id="2.40.50.140">
    <property type="entry name" value="Nucleic acid-binding proteins"/>
    <property type="match status" value="1"/>
</dbReference>
<dbReference type="InterPro" id="IPR012340">
    <property type="entry name" value="NA-bd_OB-fold"/>
</dbReference>
<sequence length="199" mass="22239">MYSIVKIRDTVRVPPKALAEDIDEAVLKIAREVYEGIVDEDIGVIIAVTNAECIGDGKVIPGDGGIYFDVYLSLLTYKPILQEVVEGYVTELTEFGAFVRTGPIEGLIHVSQVMDDYINYDPKTHCYVGKESGKRLKLGDNVLARTVTVSLKNSVANSRVGYTMRQLGLGKREWLKVDLKAKEKKEKKKSTKEKKVEKK</sequence>
<dbReference type="EC" id="2.7.7.6" evidence="4"/>
<dbReference type="InterPro" id="IPR003029">
    <property type="entry name" value="S1_domain"/>
</dbReference>
<dbReference type="SMART" id="SM00316">
    <property type="entry name" value="S1"/>
    <property type="match status" value="1"/>
</dbReference>
<proteinExistence type="inferred from homology"/>
<comment type="caution">
    <text evidence="6">The sequence shown here is derived from an EMBL/GenBank/DDBJ whole genome shotgun (WGS) entry which is preliminary data.</text>
</comment>
<protein>
    <recommendedName>
        <fullName evidence="4">DNA-directed RNA polymerase subunit Rpo7</fullName>
        <ecNumber evidence="4">2.7.7.6</ecNumber>
    </recommendedName>
    <alternativeName>
        <fullName evidence="4">DNA-directed RNA polymerase subunit E</fullName>
    </alternativeName>
</protein>
<comment type="function">
    <text evidence="4">DNA-dependent RNA polymerase (RNAP) catalyzes the transcription of DNA into RNA using the four ribonucleoside triphosphates as substrates.</text>
</comment>
<reference evidence="6 7" key="1">
    <citation type="submission" date="2018-06" db="EMBL/GenBank/DDBJ databases">
        <title>Extensive metabolic versatility and redundancy in microbially diverse, dynamic hydrothermal sediments.</title>
        <authorList>
            <person name="Dombrowski N."/>
            <person name="Teske A."/>
            <person name="Baker B.J."/>
        </authorList>
    </citation>
    <scope>NUCLEOTIDE SEQUENCE [LARGE SCALE GENOMIC DNA]</scope>
    <source>
        <strain evidence="6">B51_G17</strain>
    </source>
</reference>
<dbReference type="SUPFAM" id="SSF88798">
    <property type="entry name" value="N-terminal, heterodimerisation domain of RBP7 (RpoE)"/>
    <property type="match status" value="1"/>
</dbReference>
<keyword evidence="3 4" id="KW-0804">Transcription</keyword>
<dbReference type="PANTHER" id="PTHR12709">
    <property type="entry name" value="DNA-DIRECTED RNA POLYMERASE II, III"/>
    <property type="match status" value="1"/>
</dbReference>
<dbReference type="InterPro" id="IPR046399">
    <property type="entry name" value="RNApol_Rpo7"/>
</dbReference>
<dbReference type="Proteomes" id="UP000278031">
    <property type="component" value="Unassembled WGS sequence"/>
</dbReference>
<evidence type="ECO:0000313" key="7">
    <source>
        <dbReference type="Proteomes" id="UP000278031"/>
    </source>
</evidence>
<gene>
    <name evidence="4" type="primary">rpo7</name>
    <name evidence="4" type="synonym">rpoE</name>
    <name evidence="6" type="ORF">DRO04_00620</name>
</gene>
<dbReference type="EMBL" id="QMWP01000012">
    <property type="protein sequence ID" value="RLG71063.1"/>
    <property type="molecule type" value="Genomic_DNA"/>
</dbReference>
<keyword evidence="2 4" id="KW-0240">DNA-directed RNA polymerase</keyword>
<name>A0A497JHV8_9ARCH</name>
<dbReference type="Pfam" id="PF00575">
    <property type="entry name" value="S1"/>
    <property type="match status" value="1"/>
</dbReference>
<dbReference type="GO" id="GO:0000428">
    <property type="term" value="C:DNA-directed RNA polymerase complex"/>
    <property type="evidence" value="ECO:0007669"/>
    <property type="project" value="UniProtKB-KW"/>
</dbReference>
<dbReference type="GO" id="GO:0006352">
    <property type="term" value="P:DNA-templated transcription initiation"/>
    <property type="evidence" value="ECO:0007669"/>
    <property type="project" value="InterPro"/>
</dbReference>
<dbReference type="CDD" id="cd04460">
    <property type="entry name" value="S1_RpoE"/>
    <property type="match status" value="1"/>
</dbReference>
<evidence type="ECO:0000256" key="3">
    <source>
        <dbReference type="ARBA" id="ARBA00023163"/>
    </source>
</evidence>
<dbReference type="SUPFAM" id="SSF50249">
    <property type="entry name" value="Nucleic acid-binding proteins"/>
    <property type="match status" value="1"/>
</dbReference>
<comment type="subunit">
    <text evidence="4">Part of the RNA polymerase complex. Forms a stalk with Rpo4 that extends from the main structure.</text>
</comment>
<dbReference type="AlphaFoldDB" id="A0A497JHV8"/>
<comment type="domain">
    <text evidence="4">Forms 2 domains with an elongated structure; Rpo4 packs into the hinge region between the 2 domains.</text>
</comment>
<evidence type="ECO:0000256" key="1">
    <source>
        <dbReference type="ARBA" id="ARBA00009307"/>
    </source>
</evidence>
<evidence type="ECO:0000259" key="5">
    <source>
        <dbReference type="PROSITE" id="PS50126"/>
    </source>
</evidence>
<keyword evidence="4" id="KW-0963">Cytoplasm</keyword>
<evidence type="ECO:0000256" key="2">
    <source>
        <dbReference type="ARBA" id="ARBA00022478"/>
    </source>
</evidence>
<dbReference type="Pfam" id="PF03876">
    <property type="entry name" value="SHS2_Rpb7-N"/>
    <property type="match status" value="1"/>
</dbReference>
<dbReference type="GO" id="GO:0003899">
    <property type="term" value="F:DNA-directed RNA polymerase activity"/>
    <property type="evidence" value="ECO:0007669"/>
    <property type="project" value="UniProtKB-UniRule"/>
</dbReference>
<dbReference type="InterPro" id="IPR045113">
    <property type="entry name" value="Rpb7-like"/>
</dbReference>
<dbReference type="InterPro" id="IPR036898">
    <property type="entry name" value="RNA_pol_Rpb7-like_N_sf"/>
</dbReference>
<dbReference type="InterPro" id="IPR004519">
    <property type="entry name" value="RNAP_E/RPC8"/>
</dbReference>
<accession>A0A497JHV8</accession>
<comment type="similarity">
    <text evidence="1 4">Belongs to the eukaryotic RPB7/RPC8 RNA polymerase subunit family.</text>
</comment>
<feature type="domain" description="S1 motif" evidence="5">
    <location>
        <begin position="82"/>
        <end position="165"/>
    </location>
</feature>
<comment type="subcellular location">
    <subcellularLocation>
        <location evidence="4">Cytoplasm</location>
    </subcellularLocation>
</comment>
<dbReference type="PANTHER" id="PTHR12709:SF4">
    <property type="entry name" value="DNA-DIRECTED RNA POLYMERASE II SUBUNIT RPB7"/>
    <property type="match status" value="1"/>
</dbReference>
<dbReference type="CDD" id="cd04331">
    <property type="entry name" value="RNAP_E_N"/>
    <property type="match status" value="1"/>
</dbReference>
<comment type="catalytic activity">
    <reaction evidence="4">
        <text>RNA(n) + a ribonucleoside 5'-triphosphate = RNA(n+1) + diphosphate</text>
        <dbReference type="Rhea" id="RHEA:21248"/>
        <dbReference type="Rhea" id="RHEA-COMP:14527"/>
        <dbReference type="Rhea" id="RHEA-COMP:17342"/>
        <dbReference type="ChEBI" id="CHEBI:33019"/>
        <dbReference type="ChEBI" id="CHEBI:61557"/>
        <dbReference type="ChEBI" id="CHEBI:140395"/>
        <dbReference type="EC" id="2.7.7.6"/>
    </reaction>
</comment>
<dbReference type="GO" id="GO:0005737">
    <property type="term" value="C:cytoplasm"/>
    <property type="evidence" value="ECO:0007669"/>
    <property type="project" value="UniProtKB-SubCell"/>
</dbReference>
<evidence type="ECO:0000313" key="6">
    <source>
        <dbReference type="EMBL" id="RLG71063.1"/>
    </source>
</evidence>